<dbReference type="InterPro" id="IPR019734">
    <property type="entry name" value="TPR_rpt"/>
</dbReference>
<dbReference type="InterPro" id="IPR011990">
    <property type="entry name" value="TPR-like_helical_dom_sf"/>
</dbReference>
<dbReference type="EMBL" id="JH818717">
    <property type="protein sequence ID" value="EKC21624.1"/>
    <property type="molecule type" value="Genomic_DNA"/>
</dbReference>
<protein>
    <recommendedName>
        <fullName evidence="2">Outer dynein arm-docking complex subunit 4</fullName>
    </recommendedName>
    <alternativeName>
        <fullName evidence="3">Tetratricopeptide repeat protein 25</fullName>
    </alternativeName>
</protein>
<accession>K1PS00</accession>
<feature type="region of interest" description="Disordered" evidence="4">
    <location>
        <begin position="406"/>
        <end position="428"/>
    </location>
</feature>
<evidence type="ECO:0000256" key="1">
    <source>
        <dbReference type="ARBA" id="ARBA00004430"/>
    </source>
</evidence>
<dbReference type="InterPro" id="IPR040111">
    <property type="entry name" value="ODAD4"/>
</dbReference>
<feature type="region of interest" description="Disordered" evidence="4">
    <location>
        <begin position="662"/>
        <end position="687"/>
    </location>
</feature>
<organism evidence="5">
    <name type="scientific">Magallana gigas</name>
    <name type="common">Pacific oyster</name>
    <name type="synonym">Crassostrea gigas</name>
    <dbReference type="NCBI Taxonomy" id="29159"/>
    <lineage>
        <taxon>Eukaryota</taxon>
        <taxon>Metazoa</taxon>
        <taxon>Spiralia</taxon>
        <taxon>Lophotrochozoa</taxon>
        <taxon>Mollusca</taxon>
        <taxon>Bivalvia</taxon>
        <taxon>Autobranchia</taxon>
        <taxon>Pteriomorphia</taxon>
        <taxon>Ostreida</taxon>
        <taxon>Ostreoidea</taxon>
        <taxon>Ostreidae</taxon>
        <taxon>Magallana</taxon>
    </lineage>
</organism>
<feature type="compositionally biased region" description="Low complexity" evidence="4">
    <location>
        <begin position="333"/>
        <end position="351"/>
    </location>
</feature>
<dbReference type="FunCoup" id="K1PS00">
    <property type="interactions" value="50"/>
</dbReference>
<dbReference type="Gene3D" id="1.25.40.10">
    <property type="entry name" value="Tetratricopeptide repeat domain"/>
    <property type="match status" value="3"/>
</dbReference>
<dbReference type="InParanoid" id="K1PS00"/>
<dbReference type="HOGENOM" id="CLU_400751_0_0_1"/>
<feature type="region of interest" description="Disordered" evidence="4">
    <location>
        <begin position="331"/>
        <end position="381"/>
    </location>
</feature>
<dbReference type="PROSITE" id="PS50005">
    <property type="entry name" value="TPR"/>
    <property type="match status" value="1"/>
</dbReference>
<evidence type="ECO:0000256" key="2">
    <source>
        <dbReference type="ARBA" id="ARBA00034139"/>
    </source>
</evidence>
<dbReference type="PANTHER" id="PTHR23040:SF2">
    <property type="entry name" value="OUTER DYNEIN ARM-DOCKING COMPLEX SUBUNIT 4"/>
    <property type="match status" value="1"/>
</dbReference>
<evidence type="ECO:0000256" key="3">
    <source>
        <dbReference type="ARBA" id="ARBA00034143"/>
    </source>
</evidence>
<gene>
    <name evidence="5" type="ORF">CGI_10003612</name>
</gene>
<evidence type="ECO:0000256" key="4">
    <source>
        <dbReference type="SAM" id="MobiDB-lite"/>
    </source>
</evidence>
<name>K1PS00_MAGGI</name>
<comment type="subcellular location">
    <subcellularLocation>
        <location evidence="1">Cytoplasm</location>
        <location evidence="1">Cytoskeleton</location>
        <location evidence="1">Cilium axoneme</location>
    </subcellularLocation>
</comment>
<dbReference type="SUPFAM" id="SSF48452">
    <property type="entry name" value="TPR-like"/>
    <property type="match status" value="2"/>
</dbReference>
<dbReference type="PANTHER" id="PTHR23040">
    <property type="match status" value="1"/>
</dbReference>
<proteinExistence type="predicted"/>
<reference evidence="5" key="1">
    <citation type="journal article" date="2012" name="Nature">
        <title>The oyster genome reveals stress adaptation and complexity of shell formation.</title>
        <authorList>
            <person name="Zhang G."/>
            <person name="Fang X."/>
            <person name="Guo X."/>
            <person name="Li L."/>
            <person name="Luo R."/>
            <person name="Xu F."/>
            <person name="Yang P."/>
            <person name="Zhang L."/>
            <person name="Wang X."/>
            <person name="Qi H."/>
            <person name="Xiong Z."/>
            <person name="Que H."/>
            <person name="Xie Y."/>
            <person name="Holland P.W."/>
            <person name="Paps J."/>
            <person name="Zhu Y."/>
            <person name="Wu F."/>
            <person name="Chen Y."/>
            <person name="Wang J."/>
            <person name="Peng C."/>
            <person name="Meng J."/>
            <person name="Yang L."/>
            <person name="Liu J."/>
            <person name="Wen B."/>
            <person name="Zhang N."/>
            <person name="Huang Z."/>
            <person name="Zhu Q."/>
            <person name="Feng Y."/>
            <person name="Mount A."/>
            <person name="Hedgecock D."/>
            <person name="Xu Z."/>
            <person name="Liu Y."/>
            <person name="Domazet-Loso T."/>
            <person name="Du Y."/>
            <person name="Sun X."/>
            <person name="Zhang S."/>
            <person name="Liu B."/>
            <person name="Cheng P."/>
            <person name="Jiang X."/>
            <person name="Li J."/>
            <person name="Fan D."/>
            <person name="Wang W."/>
            <person name="Fu W."/>
            <person name="Wang T."/>
            <person name="Wang B."/>
            <person name="Zhang J."/>
            <person name="Peng Z."/>
            <person name="Li Y."/>
            <person name="Li N."/>
            <person name="Wang J."/>
            <person name="Chen M."/>
            <person name="He Y."/>
            <person name="Tan F."/>
            <person name="Song X."/>
            <person name="Zheng Q."/>
            <person name="Huang R."/>
            <person name="Yang H."/>
            <person name="Du X."/>
            <person name="Chen L."/>
            <person name="Yang M."/>
            <person name="Gaffney P.M."/>
            <person name="Wang S."/>
            <person name="Luo L."/>
            <person name="She Z."/>
            <person name="Ming Y."/>
            <person name="Huang W."/>
            <person name="Zhang S."/>
            <person name="Huang B."/>
            <person name="Zhang Y."/>
            <person name="Qu T."/>
            <person name="Ni P."/>
            <person name="Miao G."/>
            <person name="Wang J."/>
            <person name="Wang Q."/>
            <person name="Steinberg C.E."/>
            <person name="Wang H."/>
            <person name="Li N."/>
            <person name="Qian L."/>
            <person name="Zhang G."/>
            <person name="Li Y."/>
            <person name="Yang H."/>
            <person name="Liu X."/>
            <person name="Wang J."/>
            <person name="Yin Y."/>
            <person name="Wang J."/>
        </authorList>
    </citation>
    <scope>NUCLEOTIDE SEQUENCE [LARGE SCALE GENOMIC DNA]</scope>
    <source>
        <strain evidence="5">05x7-T-G4-1.051#20</strain>
    </source>
</reference>
<evidence type="ECO:0000313" key="5">
    <source>
        <dbReference type="EMBL" id="EKC21624.1"/>
    </source>
</evidence>
<sequence>MSGNKDIRERKAEVLNNSYRKDGVIKYAAGDYKGAIKLFSTALRLCPSDVRSLVFRSKCHKKLRNVRKAIDDIKHLIDCKALKKIRTILVWAEIGCVLRELFSAPISRPTALLQKASLLYQSSDYELALVFYNRGHKHYPKNKDFLIGIEKAEMGINKGRKSRGRRMKLTEAGDLTFLVHKVPQTEPFVWKKPVVRSQSLQVPSATFNTRPLCQLIRIHKTPAVTLTESFHQVNEDDSAVLNYDEKRPESRVVKTTMGKLYRDKKYLQDLVVDDKFPAVMGSAGSPVGDMAEDGLNFLLDRAAYWDRLGPLPPPPPARRFRSRFSGSTMSVNSMDSYKTTDSKSTWKSTDSIQTFKTAKSTRRSSSSKADKASSKPDPSQVEFKFPSIKLFDEFHQRKMTEILEEQETEAVENSKTSEPETDQSQEDTAKKSLIDFMNKEMNAIDEDFSSNKFRRVQDRCKACLELLGRYPDSDVPEKFEMISDLYSYLGNATMQLGNLDLALEYHQMDLTIGDQLDKRNIRYRALGNTGRVLMMKGKYNKALDMFTRKAPLCITPRETASLFHEIGNCFLMLNNFHSSREAGRKSLKAAEESGNVQQQLQACVLVGLAEVNMKKYEKAHGSFERALDHAKSLGDERAEIAMKKALVDVNRKIALKLRKRNNAQHEQVSHTYSESDVTTARTSVMVE</sequence>
<feature type="compositionally biased region" description="Polar residues" evidence="4">
    <location>
        <begin position="664"/>
        <end position="687"/>
    </location>
</feature>
<dbReference type="SMART" id="SM00028">
    <property type="entry name" value="TPR"/>
    <property type="match status" value="6"/>
</dbReference>
<dbReference type="AlphaFoldDB" id="K1PS00"/>
<dbReference type="GO" id="GO:0005930">
    <property type="term" value="C:axoneme"/>
    <property type="evidence" value="ECO:0007669"/>
    <property type="project" value="UniProtKB-SubCell"/>
</dbReference>